<dbReference type="PROSITE" id="PS50801">
    <property type="entry name" value="STAS"/>
    <property type="match status" value="1"/>
</dbReference>
<reference evidence="2 3" key="1">
    <citation type="journal article" date="2013" name="Genome Announc.">
        <title>Complete Genome Sequence of Mycobacterium massiliense Clinical Strain Asan 50594, Belonging to the Type II Genotype.</title>
        <authorList>
            <person name="Kim B.J."/>
            <person name="Kim B.R."/>
            <person name="Hong S.H."/>
            <person name="Seok S.H."/>
            <person name="Kook Y.H."/>
            <person name="Kim B.J."/>
        </authorList>
    </citation>
    <scope>NUCLEOTIDE SEQUENCE [LARGE SCALE GENOMIC DNA]</scope>
    <source>
        <strain evidence="2 3">50594</strain>
    </source>
</reference>
<dbReference type="KEGG" id="mabb:MASS_2433"/>
<dbReference type="SUPFAM" id="SSF52091">
    <property type="entry name" value="SpoIIaa-like"/>
    <property type="match status" value="1"/>
</dbReference>
<gene>
    <name evidence="2" type="ORF">MASS_2433</name>
</gene>
<dbReference type="Pfam" id="PF01740">
    <property type="entry name" value="STAS"/>
    <property type="match status" value="1"/>
</dbReference>
<proteinExistence type="predicted"/>
<dbReference type="Proteomes" id="UP000013961">
    <property type="component" value="Chromosome"/>
</dbReference>
<dbReference type="CDD" id="cd07043">
    <property type="entry name" value="STAS_anti-anti-sigma_factors"/>
    <property type="match status" value="1"/>
</dbReference>
<accession>A0AB33AAZ1</accession>
<dbReference type="EMBL" id="CP004374">
    <property type="protein sequence ID" value="AGM29035.1"/>
    <property type="molecule type" value="Genomic_DNA"/>
</dbReference>
<dbReference type="Gene3D" id="3.30.750.24">
    <property type="entry name" value="STAS domain"/>
    <property type="match status" value="1"/>
</dbReference>
<evidence type="ECO:0000313" key="2">
    <source>
        <dbReference type="EMBL" id="AGM29035.1"/>
    </source>
</evidence>
<dbReference type="InterPro" id="IPR036513">
    <property type="entry name" value="STAS_dom_sf"/>
</dbReference>
<protein>
    <recommendedName>
        <fullName evidence="1">STAS domain-containing protein</fullName>
    </recommendedName>
</protein>
<sequence length="162" mass="18099">MPGRLAWCLRSEKNVHFDRWSHMSVIDQNASRFAARAKTGVVSLFSSADDTARFTAHWHRPSAVLVRATGEIDAVNANHLAEYATRYLDGHRTLVLDLQGLRFFGTDGLVALDRVRRHCKVQGIDWTVIPGDAVTKLLTLSGDMATYPLNDAIPDVWKKLAQ</sequence>
<dbReference type="AlphaFoldDB" id="A0AB33AAZ1"/>
<evidence type="ECO:0000313" key="3">
    <source>
        <dbReference type="Proteomes" id="UP000013961"/>
    </source>
</evidence>
<feature type="domain" description="STAS" evidence="1">
    <location>
        <begin position="61"/>
        <end position="124"/>
    </location>
</feature>
<evidence type="ECO:0000259" key="1">
    <source>
        <dbReference type="PROSITE" id="PS50801"/>
    </source>
</evidence>
<name>A0AB33AAZ1_9MYCO</name>
<organism evidence="2 3">
    <name type="scientific">Mycobacteroides abscessus subsp. bolletii 50594</name>
    <dbReference type="NCBI Taxonomy" id="1303024"/>
    <lineage>
        <taxon>Bacteria</taxon>
        <taxon>Bacillati</taxon>
        <taxon>Actinomycetota</taxon>
        <taxon>Actinomycetes</taxon>
        <taxon>Mycobacteriales</taxon>
        <taxon>Mycobacteriaceae</taxon>
        <taxon>Mycobacteroides</taxon>
        <taxon>Mycobacteroides abscessus</taxon>
    </lineage>
</organism>
<dbReference type="InterPro" id="IPR002645">
    <property type="entry name" value="STAS_dom"/>
</dbReference>